<sequence length="302" mass="33670">MHGDTSFVGDAKHLPTAPQGGPSAPVPAPEAGRVRSPYERFVKPVFDRTVAAVLLLVLSPLFALVAVLVRYELGAGVLYRQERVGLDGRRIQMLKFRTMQSDRRRDATGVARPDRRAATDRRGSTDRRVSTAPYDGPERRVAERRQQERRQAPEGRRRTHKTPDDPRHTRLGRFLRRTSLDELPQLVNVMRGDLSMVGPRPELPEVVAVYAAWQHARHAVKPGITGLWQVTERDDGRPMQEHVATDLRYVASVSLVSDLLILALTVPAILGMVPTWAARWLARRGTQRGGAASAARMPSANR</sequence>
<name>A0A8J3A792_9ACTN</name>
<dbReference type="Proteomes" id="UP000650511">
    <property type="component" value="Unassembled WGS sequence"/>
</dbReference>
<keyword evidence="3" id="KW-0812">Transmembrane</keyword>
<dbReference type="GO" id="GO:0016780">
    <property type="term" value="F:phosphotransferase activity, for other substituted phosphate groups"/>
    <property type="evidence" value="ECO:0007669"/>
    <property type="project" value="TreeGrafter"/>
</dbReference>
<evidence type="ECO:0000256" key="1">
    <source>
        <dbReference type="ARBA" id="ARBA00006464"/>
    </source>
</evidence>
<dbReference type="InterPro" id="IPR003362">
    <property type="entry name" value="Bact_transf"/>
</dbReference>
<feature type="compositionally biased region" description="Basic and acidic residues" evidence="2">
    <location>
        <begin position="100"/>
        <end position="129"/>
    </location>
</feature>
<evidence type="ECO:0000256" key="2">
    <source>
        <dbReference type="SAM" id="MobiDB-lite"/>
    </source>
</evidence>
<dbReference type="OrthoDB" id="9808602at2"/>
<keyword evidence="3" id="KW-1133">Transmembrane helix</keyword>
<dbReference type="EMBL" id="BMHA01000004">
    <property type="protein sequence ID" value="GGI05456.1"/>
    <property type="molecule type" value="Genomic_DNA"/>
</dbReference>
<reference evidence="5" key="2">
    <citation type="submission" date="2020-09" db="EMBL/GenBank/DDBJ databases">
        <authorList>
            <person name="Sun Q."/>
            <person name="Zhou Y."/>
        </authorList>
    </citation>
    <scope>NUCLEOTIDE SEQUENCE</scope>
    <source>
        <strain evidence="5">CGMCC 1.14988</strain>
    </source>
</reference>
<feature type="region of interest" description="Disordered" evidence="2">
    <location>
        <begin position="100"/>
        <end position="175"/>
    </location>
</feature>
<protein>
    <recommendedName>
        <fullName evidence="4">Bacterial sugar transferase domain-containing protein</fullName>
    </recommendedName>
</protein>
<evidence type="ECO:0000259" key="4">
    <source>
        <dbReference type="Pfam" id="PF02397"/>
    </source>
</evidence>
<comment type="caution">
    <text evidence="5">The sequence shown here is derived from an EMBL/GenBank/DDBJ whole genome shotgun (WGS) entry which is preliminary data.</text>
</comment>
<feature type="compositionally biased region" description="Basic and acidic residues" evidence="2">
    <location>
        <begin position="136"/>
        <end position="168"/>
    </location>
</feature>
<evidence type="ECO:0000256" key="3">
    <source>
        <dbReference type="SAM" id="Phobius"/>
    </source>
</evidence>
<dbReference type="PANTHER" id="PTHR30576">
    <property type="entry name" value="COLANIC BIOSYNTHESIS UDP-GLUCOSE LIPID CARRIER TRANSFERASE"/>
    <property type="match status" value="1"/>
</dbReference>
<organism evidence="5 6">
    <name type="scientific">Egicoccus halophilus</name>
    <dbReference type="NCBI Taxonomy" id="1670830"/>
    <lineage>
        <taxon>Bacteria</taxon>
        <taxon>Bacillati</taxon>
        <taxon>Actinomycetota</taxon>
        <taxon>Nitriliruptoria</taxon>
        <taxon>Egicoccales</taxon>
        <taxon>Egicoccaceae</taxon>
        <taxon>Egicoccus</taxon>
    </lineage>
</organism>
<feature type="domain" description="Bacterial sugar transferase" evidence="4">
    <location>
        <begin position="43"/>
        <end position="270"/>
    </location>
</feature>
<keyword evidence="3" id="KW-0472">Membrane</keyword>
<evidence type="ECO:0000313" key="6">
    <source>
        <dbReference type="Proteomes" id="UP000650511"/>
    </source>
</evidence>
<dbReference type="RefSeq" id="WP_130649343.1">
    <property type="nucleotide sequence ID" value="NZ_BMHA01000004.1"/>
</dbReference>
<feature type="region of interest" description="Disordered" evidence="2">
    <location>
        <begin position="1"/>
        <end position="31"/>
    </location>
</feature>
<dbReference type="PANTHER" id="PTHR30576:SF10">
    <property type="entry name" value="SLL5057 PROTEIN"/>
    <property type="match status" value="1"/>
</dbReference>
<evidence type="ECO:0000313" key="5">
    <source>
        <dbReference type="EMBL" id="GGI05456.1"/>
    </source>
</evidence>
<comment type="similarity">
    <text evidence="1">Belongs to the bacterial sugar transferase family.</text>
</comment>
<feature type="transmembrane region" description="Helical" evidence="3">
    <location>
        <begin position="50"/>
        <end position="71"/>
    </location>
</feature>
<reference evidence="5" key="1">
    <citation type="journal article" date="2014" name="Int. J. Syst. Evol. Microbiol.">
        <title>Complete genome sequence of Corynebacterium casei LMG S-19264T (=DSM 44701T), isolated from a smear-ripened cheese.</title>
        <authorList>
            <consortium name="US DOE Joint Genome Institute (JGI-PGF)"/>
            <person name="Walter F."/>
            <person name="Albersmeier A."/>
            <person name="Kalinowski J."/>
            <person name="Ruckert C."/>
        </authorList>
    </citation>
    <scope>NUCLEOTIDE SEQUENCE</scope>
    <source>
        <strain evidence="5">CGMCC 1.14988</strain>
    </source>
</reference>
<feature type="transmembrane region" description="Helical" evidence="3">
    <location>
        <begin position="247"/>
        <end position="270"/>
    </location>
</feature>
<keyword evidence="6" id="KW-1185">Reference proteome</keyword>
<accession>A0A8J3A792</accession>
<dbReference type="AlphaFoldDB" id="A0A8J3A792"/>
<dbReference type="Pfam" id="PF02397">
    <property type="entry name" value="Bac_transf"/>
    <property type="match status" value="1"/>
</dbReference>
<proteinExistence type="inferred from homology"/>
<gene>
    <name evidence="5" type="ORF">GCM10011354_14190</name>
</gene>